<dbReference type="Proteomes" id="UP000663836">
    <property type="component" value="Unassembled WGS sequence"/>
</dbReference>
<feature type="transmembrane region" description="Helical" evidence="1">
    <location>
        <begin position="84"/>
        <end position="113"/>
    </location>
</feature>
<accession>A0A819E794</accession>
<organism evidence="2 3">
    <name type="scientific">Rotaria sordida</name>
    <dbReference type="NCBI Taxonomy" id="392033"/>
    <lineage>
        <taxon>Eukaryota</taxon>
        <taxon>Metazoa</taxon>
        <taxon>Spiralia</taxon>
        <taxon>Gnathifera</taxon>
        <taxon>Rotifera</taxon>
        <taxon>Eurotatoria</taxon>
        <taxon>Bdelloidea</taxon>
        <taxon>Philodinida</taxon>
        <taxon>Philodinidae</taxon>
        <taxon>Rotaria</taxon>
    </lineage>
</organism>
<reference evidence="2" key="1">
    <citation type="submission" date="2021-02" db="EMBL/GenBank/DDBJ databases">
        <authorList>
            <person name="Nowell W R."/>
        </authorList>
    </citation>
    <scope>NUCLEOTIDE SEQUENCE</scope>
</reference>
<protein>
    <submittedName>
        <fullName evidence="2">Uncharacterized protein</fullName>
    </submittedName>
</protein>
<dbReference type="EMBL" id="CAJOBD010001973">
    <property type="protein sequence ID" value="CAF3845260.1"/>
    <property type="molecule type" value="Genomic_DNA"/>
</dbReference>
<dbReference type="AlphaFoldDB" id="A0A819E794"/>
<comment type="caution">
    <text evidence="2">The sequence shown here is derived from an EMBL/GenBank/DDBJ whole genome shotgun (WGS) entry which is preliminary data.</text>
</comment>
<keyword evidence="1" id="KW-0812">Transmembrane</keyword>
<evidence type="ECO:0000256" key="1">
    <source>
        <dbReference type="SAM" id="Phobius"/>
    </source>
</evidence>
<evidence type="ECO:0000313" key="2">
    <source>
        <dbReference type="EMBL" id="CAF3845260.1"/>
    </source>
</evidence>
<sequence>MQYDPNKQGYNNYGNQYPPMNQPPYGAGNIYQPNNAPPPYTQYPQHSSAYPTAVYQPPTVTVIPLYRPLWNYLTPTPITSSLRVFFIISGLLYLIWGILAVGLEIGILIYSYWRYYTGFWTAILVFFIIANIHTIINMSVAGKAQRSTMSGSTPNVPIR</sequence>
<keyword evidence="1" id="KW-0472">Membrane</keyword>
<feature type="transmembrane region" description="Helical" evidence="1">
    <location>
        <begin position="119"/>
        <end position="140"/>
    </location>
</feature>
<proteinExistence type="predicted"/>
<name>A0A819E794_9BILA</name>
<evidence type="ECO:0000313" key="3">
    <source>
        <dbReference type="Proteomes" id="UP000663836"/>
    </source>
</evidence>
<gene>
    <name evidence="2" type="ORF">JBS370_LOCUS17907</name>
</gene>
<keyword evidence="1" id="KW-1133">Transmembrane helix</keyword>